<dbReference type="InterPro" id="IPR020449">
    <property type="entry name" value="Tscrpt_reg_AraC-type_HTH"/>
</dbReference>
<dbReference type="InterPro" id="IPR018060">
    <property type="entry name" value="HTH_AraC"/>
</dbReference>
<dbReference type="InterPro" id="IPR018062">
    <property type="entry name" value="HTH_AraC-typ_CS"/>
</dbReference>
<dbReference type="InterPro" id="IPR037923">
    <property type="entry name" value="HTH-like"/>
</dbReference>
<keyword evidence="1" id="KW-0805">Transcription regulation</keyword>
<evidence type="ECO:0000256" key="3">
    <source>
        <dbReference type="ARBA" id="ARBA00023163"/>
    </source>
</evidence>
<proteinExistence type="predicted"/>
<dbReference type="PANTHER" id="PTHR43280:SF2">
    <property type="entry name" value="HTH-TYPE TRANSCRIPTIONAL REGULATOR EXSA"/>
    <property type="match status" value="1"/>
</dbReference>
<evidence type="ECO:0000256" key="2">
    <source>
        <dbReference type="ARBA" id="ARBA00023125"/>
    </source>
</evidence>
<dbReference type="SMART" id="SM00342">
    <property type="entry name" value="HTH_ARAC"/>
    <property type="match status" value="1"/>
</dbReference>
<dbReference type="Pfam" id="PF12833">
    <property type="entry name" value="HTH_18"/>
    <property type="match status" value="1"/>
</dbReference>
<dbReference type="InterPro" id="IPR009057">
    <property type="entry name" value="Homeodomain-like_sf"/>
</dbReference>
<dbReference type="Gene3D" id="1.10.10.60">
    <property type="entry name" value="Homeodomain-like"/>
    <property type="match status" value="2"/>
</dbReference>
<dbReference type="Proteomes" id="UP000245412">
    <property type="component" value="Unassembled WGS sequence"/>
</dbReference>
<keyword evidence="3" id="KW-0804">Transcription</keyword>
<dbReference type="SUPFAM" id="SSF46689">
    <property type="entry name" value="Homeodomain-like"/>
    <property type="match status" value="2"/>
</dbReference>
<keyword evidence="6" id="KW-1185">Reference proteome</keyword>
<dbReference type="PRINTS" id="PR00032">
    <property type="entry name" value="HTHARAC"/>
</dbReference>
<comment type="caution">
    <text evidence="5">The sequence shown here is derived from an EMBL/GenBank/DDBJ whole genome shotgun (WGS) entry which is preliminary data.</text>
</comment>
<dbReference type="PROSITE" id="PS00041">
    <property type="entry name" value="HTH_ARAC_FAMILY_1"/>
    <property type="match status" value="1"/>
</dbReference>
<keyword evidence="2" id="KW-0238">DNA-binding</keyword>
<feature type="domain" description="HTH araC/xylS-type" evidence="4">
    <location>
        <begin position="199"/>
        <end position="297"/>
    </location>
</feature>
<dbReference type="GO" id="GO:0043565">
    <property type="term" value="F:sequence-specific DNA binding"/>
    <property type="evidence" value="ECO:0007669"/>
    <property type="project" value="InterPro"/>
</dbReference>
<name>A0AB73T4L1_9FIRM</name>
<reference evidence="5 6" key="1">
    <citation type="submission" date="2018-05" db="EMBL/GenBank/DDBJ databases">
        <authorList>
            <person name="Goeker M."/>
            <person name="Huntemann M."/>
            <person name="Clum A."/>
            <person name="Pillay M."/>
            <person name="Palaniappan K."/>
            <person name="Varghese N."/>
            <person name="Mikhailova N."/>
            <person name="Stamatis D."/>
            <person name="Reddy T."/>
            <person name="Daum C."/>
            <person name="Shapiro N."/>
            <person name="Ivanova N."/>
            <person name="Kyrpides N."/>
            <person name="Woyke T."/>
        </authorList>
    </citation>
    <scope>NUCLEOTIDE SEQUENCE [LARGE SCALE GENOMIC DNA]</scope>
    <source>
        <strain evidence="5 6">DSM 26524</strain>
    </source>
</reference>
<dbReference type="Gene3D" id="2.60.120.10">
    <property type="entry name" value="Jelly Rolls"/>
    <property type="match status" value="1"/>
</dbReference>
<dbReference type="PANTHER" id="PTHR43280">
    <property type="entry name" value="ARAC-FAMILY TRANSCRIPTIONAL REGULATOR"/>
    <property type="match status" value="1"/>
</dbReference>
<dbReference type="SUPFAM" id="SSF51215">
    <property type="entry name" value="Regulatory protein AraC"/>
    <property type="match status" value="1"/>
</dbReference>
<dbReference type="AlphaFoldDB" id="A0AB73T4L1"/>
<dbReference type="InterPro" id="IPR014710">
    <property type="entry name" value="RmlC-like_jellyroll"/>
</dbReference>
<organism evidence="5 6">
    <name type="scientific">Murimonas intestini</name>
    <dbReference type="NCBI Taxonomy" id="1337051"/>
    <lineage>
        <taxon>Bacteria</taxon>
        <taxon>Bacillati</taxon>
        <taxon>Bacillota</taxon>
        <taxon>Clostridia</taxon>
        <taxon>Lachnospirales</taxon>
        <taxon>Lachnospiraceae</taxon>
        <taxon>Murimonas</taxon>
    </lineage>
</organism>
<evidence type="ECO:0000256" key="1">
    <source>
        <dbReference type="ARBA" id="ARBA00023015"/>
    </source>
</evidence>
<evidence type="ECO:0000313" key="5">
    <source>
        <dbReference type="EMBL" id="PWJ75596.1"/>
    </source>
</evidence>
<dbReference type="GO" id="GO:0003700">
    <property type="term" value="F:DNA-binding transcription factor activity"/>
    <property type="evidence" value="ECO:0007669"/>
    <property type="project" value="InterPro"/>
</dbReference>
<accession>A0AB73T4L1</accession>
<evidence type="ECO:0000313" key="6">
    <source>
        <dbReference type="Proteomes" id="UP000245412"/>
    </source>
</evidence>
<evidence type="ECO:0000259" key="4">
    <source>
        <dbReference type="PROSITE" id="PS01124"/>
    </source>
</evidence>
<dbReference type="PROSITE" id="PS01124">
    <property type="entry name" value="HTH_ARAC_FAMILY_2"/>
    <property type="match status" value="1"/>
</dbReference>
<dbReference type="EMBL" id="QGGY01000006">
    <property type="protein sequence ID" value="PWJ75596.1"/>
    <property type="molecule type" value="Genomic_DNA"/>
</dbReference>
<dbReference type="RefSeq" id="WP_109626528.1">
    <property type="nucleotide sequence ID" value="NZ_JANKBI010000004.1"/>
</dbReference>
<gene>
    <name evidence="5" type="ORF">C7383_106166</name>
</gene>
<protein>
    <submittedName>
        <fullName evidence="5">AraC-like DNA-binding protein</fullName>
    </submittedName>
</protein>
<dbReference type="Pfam" id="PF02311">
    <property type="entry name" value="AraC_binding"/>
    <property type="match status" value="1"/>
</dbReference>
<dbReference type="InterPro" id="IPR003313">
    <property type="entry name" value="AraC-bd"/>
</dbReference>
<sequence length="310" mass="35618">MKSEGTLAVDKQLHEIKPHGTALFSFATYRMINPSDTLFVTSHWHREVEILCFQKGCAQVLLSGREYPVKAGDILFVNQGELHQISSTDPGLLYHACDFPLDFLCFAGYDYAQSNYLDPLSDKELFFPTLLSHDSLAAVPVYEELLDIIETFDRKLPGYELRVKASLLKIISCLIQNRLLLTTEEMGKKANAGKDRQLKEIVSYIQEHYDEKLYLEDIADAFHMSGKYFSRYFKQNFGRNFVEYLNNFRIEKACTRLASTDMTILEISLLVGFDNLSYFIRKFKEITGFTPSSYRDFVTSNTLRGTVTCE</sequence>